<feature type="transmembrane region" description="Helical" evidence="12">
    <location>
        <begin position="89"/>
        <end position="108"/>
    </location>
</feature>
<evidence type="ECO:0000256" key="7">
    <source>
        <dbReference type="ARBA" id="ARBA00022989"/>
    </source>
</evidence>
<gene>
    <name evidence="13" type="ORF">BJ322DRAFT_1048492</name>
</gene>
<evidence type="ECO:0000256" key="11">
    <source>
        <dbReference type="ARBA" id="ARBA00032555"/>
    </source>
</evidence>
<feature type="transmembrane region" description="Helical" evidence="12">
    <location>
        <begin position="120"/>
        <end position="138"/>
    </location>
</feature>
<accession>A0A9P6HJT5</accession>
<name>A0A9P6HJT5_9AGAM</name>
<feature type="transmembrane region" description="Helical" evidence="12">
    <location>
        <begin position="266"/>
        <end position="289"/>
    </location>
</feature>
<evidence type="ECO:0000256" key="12">
    <source>
        <dbReference type="SAM" id="Phobius"/>
    </source>
</evidence>
<dbReference type="OrthoDB" id="263957at2759"/>
<dbReference type="SUPFAM" id="SSF103473">
    <property type="entry name" value="MFS general substrate transporter"/>
    <property type="match status" value="1"/>
</dbReference>
<evidence type="ECO:0000256" key="5">
    <source>
        <dbReference type="ARBA" id="ARBA00022475"/>
    </source>
</evidence>
<evidence type="ECO:0000256" key="1">
    <source>
        <dbReference type="ARBA" id="ARBA00003019"/>
    </source>
</evidence>
<dbReference type="Pfam" id="PF05631">
    <property type="entry name" value="MFS_5"/>
    <property type="match status" value="1"/>
</dbReference>
<dbReference type="InterPro" id="IPR036259">
    <property type="entry name" value="MFS_trans_sf"/>
</dbReference>
<dbReference type="InterPro" id="IPR008509">
    <property type="entry name" value="MOT2/MFSD5"/>
</dbReference>
<keyword evidence="14" id="KW-1185">Reference proteome</keyword>
<evidence type="ECO:0000313" key="14">
    <source>
        <dbReference type="Proteomes" id="UP000736335"/>
    </source>
</evidence>
<comment type="subcellular location">
    <subcellularLocation>
        <location evidence="2">Cell membrane</location>
        <topology evidence="2">Multi-pass membrane protein</topology>
    </subcellularLocation>
</comment>
<reference evidence="13" key="2">
    <citation type="submission" date="2020-11" db="EMBL/GenBank/DDBJ databases">
        <authorList>
            <consortium name="DOE Joint Genome Institute"/>
            <person name="Kuo A."/>
            <person name="Miyauchi S."/>
            <person name="Kiss E."/>
            <person name="Drula E."/>
            <person name="Kohler A."/>
            <person name="Sanchez-Garcia M."/>
            <person name="Andreopoulos B."/>
            <person name="Barry K.W."/>
            <person name="Bonito G."/>
            <person name="Buee M."/>
            <person name="Carver A."/>
            <person name="Chen C."/>
            <person name="Cichocki N."/>
            <person name="Clum A."/>
            <person name="Culley D."/>
            <person name="Crous P.W."/>
            <person name="Fauchery L."/>
            <person name="Girlanda M."/>
            <person name="Hayes R."/>
            <person name="Keri Z."/>
            <person name="Labutti K."/>
            <person name="Lipzen A."/>
            <person name="Lombard V."/>
            <person name="Magnuson J."/>
            <person name="Maillard F."/>
            <person name="Morin E."/>
            <person name="Murat C."/>
            <person name="Nolan M."/>
            <person name="Ohm R."/>
            <person name="Pangilinan J."/>
            <person name="Pereira M."/>
            <person name="Perotto S."/>
            <person name="Peter M."/>
            <person name="Riley R."/>
            <person name="Sitrit Y."/>
            <person name="Stielow B."/>
            <person name="Szollosi G."/>
            <person name="Zifcakova L."/>
            <person name="Stursova M."/>
            <person name="Spatafora J.W."/>
            <person name="Tedersoo L."/>
            <person name="Vaario L.-M."/>
            <person name="Yamada A."/>
            <person name="Yan M."/>
            <person name="Wang P."/>
            <person name="Xu J."/>
            <person name="Bruns T."/>
            <person name="Baldrian P."/>
            <person name="Vilgalys R."/>
            <person name="Henrissat B."/>
            <person name="Grigoriev I.V."/>
            <person name="Hibbett D."/>
            <person name="Nagy L.G."/>
            <person name="Martin F.M."/>
        </authorList>
    </citation>
    <scope>NUCLEOTIDE SEQUENCE</scope>
    <source>
        <strain evidence="13">UH-Tt-Lm1</strain>
    </source>
</reference>
<keyword evidence="8" id="KW-0406">Ion transport</keyword>
<evidence type="ECO:0000256" key="2">
    <source>
        <dbReference type="ARBA" id="ARBA00004651"/>
    </source>
</evidence>
<dbReference type="GO" id="GO:0005886">
    <property type="term" value="C:plasma membrane"/>
    <property type="evidence" value="ECO:0007669"/>
    <property type="project" value="UniProtKB-SubCell"/>
</dbReference>
<dbReference type="GO" id="GO:0006811">
    <property type="term" value="P:monoatomic ion transport"/>
    <property type="evidence" value="ECO:0007669"/>
    <property type="project" value="UniProtKB-KW"/>
</dbReference>
<feature type="transmembrane region" description="Helical" evidence="12">
    <location>
        <begin position="301"/>
        <end position="324"/>
    </location>
</feature>
<dbReference type="EMBL" id="WIUZ02000004">
    <property type="protein sequence ID" value="KAF9788364.1"/>
    <property type="molecule type" value="Genomic_DNA"/>
</dbReference>
<feature type="transmembrane region" description="Helical" evidence="12">
    <location>
        <begin position="182"/>
        <end position="201"/>
    </location>
</feature>
<comment type="function">
    <text evidence="1">Mediates high-affinity intracellular uptake of the rare oligo-element molybdenum.</text>
</comment>
<evidence type="ECO:0000256" key="8">
    <source>
        <dbReference type="ARBA" id="ARBA00023065"/>
    </source>
</evidence>
<reference evidence="13" key="1">
    <citation type="journal article" date="2020" name="Nat. Commun.">
        <title>Large-scale genome sequencing of mycorrhizal fungi provides insights into the early evolution of symbiotic traits.</title>
        <authorList>
            <person name="Miyauchi S."/>
            <person name="Kiss E."/>
            <person name="Kuo A."/>
            <person name="Drula E."/>
            <person name="Kohler A."/>
            <person name="Sanchez-Garcia M."/>
            <person name="Morin E."/>
            <person name="Andreopoulos B."/>
            <person name="Barry K.W."/>
            <person name="Bonito G."/>
            <person name="Buee M."/>
            <person name="Carver A."/>
            <person name="Chen C."/>
            <person name="Cichocki N."/>
            <person name="Clum A."/>
            <person name="Culley D."/>
            <person name="Crous P.W."/>
            <person name="Fauchery L."/>
            <person name="Girlanda M."/>
            <person name="Hayes R.D."/>
            <person name="Keri Z."/>
            <person name="LaButti K."/>
            <person name="Lipzen A."/>
            <person name="Lombard V."/>
            <person name="Magnuson J."/>
            <person name="Maillard F."/>
            <person name="Murat C."/>
            <person name="Nolan M."/>
            <person name="Ohm R.A."/>
            <person name="Pangilinan J."/>
            <person name="Pereira M.F."/>
            <person name="Perotto S."/>
            <person name="Peter M."/>
            <person name="Pfister S."/>
            <person name="Riley R."/>
            <person name="Sitrit Y."/>
            <person name="Stielow J.B."/>
            <person name="Szollosi G."/>
            <person name="Zifcakova L."/>
            <person name="Stursova M."/>
            <person name="Spatafora J.W."/>
            <person name="Tedersoo L."/>
            <person name="Vaario L.M."/>
            <person name="Yamada A."/>
            <person name="Yan M."/>
            <person name="Wang P."/>
            <person name="Xu J."/>
            <person name="Bruns T."/>
            <person name="Baldrian P."/>
            <person name="Vilgalys R."/>
            <person name="Dunand C."/>
            <person name="Henrissat B."/>
            <person name="Grigoriev I.V."/>
            <person name="Hibbett D."/>
            <person name="Nagy L.G."/>
            <person name="Martin F.M."/>
        </authorList>
    </citation>
    <scope>NUCLEOTIDE SEQUENCE</scope>
    <source>
        <strain evidence="13">UH-Tt-Lm1</strain>
    </source>
</reference>
<keyword evidence="4" id="KW-0813">Transport</keyword>
<dbReference type="Proteomes" id="UP000736335">
    <property type="component" value="Unassembled WGS sequence"/>
</dbReference>
<feature type="transmembrane region" description="Helical" evidence="12">
    <location>
        <begin position="213"/>
        <end position="229"/>
    </location>
</feature>
<feature type="transmembrane region" description="Helical" evidence="12">
    <location>
        <begin position="431"/>
        <end position="452"/>
    </location>
</feature>
<evidence type="ECO:0000313" key="13">
    <source>
        <dbReference type="EMBL" id="KAF9788364.1"/>
    </source>
</evidence>
<sequence>MWDFYESQLAVLVFFSAFFYGLDRKVSRKAAPKERSDNLENGNVAHPENVSSLARKYLTVYAIVMGADWLQGPYVYSLYNEEYEFPERMVAFLFVTGFMSAALTAPLVGAWADQHGRRRLCMAFCVTYAITCMCITVPSLPILFLGRVLGGLSTSILYSAFESWLVSSSNQLALHQSALSNILGRATLVNGIVAAIAGVVSNKLVSTTLTFKAPFIASGALLVLAWFVINRTWHENRGGTSSGDDDGIFQLRRLGQAWDIVRSDPLLLVLGLTQTCFEGSMYLFVFVWVPTLQEASHSATLPLGIIFSAFMLSMMIGSLLYTAIVSNPPPTRPGQQADSSLTLHAKLSSLVCATSALALAASVSSPSEYVRFGAFCVFEACVGMYYPVQGMLRGTLIADGHRATLSALFRVPLNVFVVTSLLTGVGGARNLVLSACSAILGFSSIMTGLVIVRSASEAPHSENLRPA</sequence>
<keyword evidence="5" id="KW-1003">Cell membrane</keyword>
<dbReference type="AlphaFoldDB" id="A0A9P6HJT5"/>
<keyword evidence="6 12" id="KW-0812">Transmembrane</keyword>
<evidence type="ECO:0000256" key="10">
    <source>
        <dbReference type="ARBA" id="ARBA00030646"/>
    </source>
</evidence>
<feature type="transmembrane region" description="Helical" evidence="12">
    <location>
        <begin position="6"/>
        <end position="22"/>
    </location>
</feature>
<feature type="transmembrane region" description="Helical" evidence="12">
    <location>
        <begin position="58"/>
        <end position="77"/>
    </location>
</feature>
<dbReference type="PANTHER" id="PTHR23516">
    <property type="entry name" value="SAM (S-ADENOSYL METHIONINE) TRANSPORTER"/>
    <property type="match status" value="1"/>
</dbReference>
<evidence type="ECO:0000256" key="3">
    <source>
        <dbReference type="ARBA" id="ARBA00021242"/>
    </source>
</evidence>
<dbReference type="GO" id="GO:0015098">
    <property type="term" value="F:molybdate ion transmembrane transporter activity"/>
    <property type="evidence" value="ECO:0007669"/>
    <property type="project" value="InterPro"/>
</dbReference>
<evidence type="ECO:0000256" key="6">
    <source>
        <dbReference type="ARBA" id="ARBA00022692"/>
    </source>
</evidence>
<dbReference type="PANTHER" id="PTHR23516:SF1">
    <property type="entry name" value="MOLYBDATE-ANION TRANSPORTER"/>
    <property type="match status" value="1"/>
</dbReference>
<dbReference type="Gene3D" id="1.20.1250.20">
    <property type="entry name" value="MFS general substrate transporter like domains"/>
    <property type="match status" value="1"/>
</dbReference>
<keyword evidence="7 12" id="KW-1133">Transmembrane helix</keyword>
<feature type="transmembrane region" description="Helical" evidence="12">
    <location>
        <begin position="407"/>
        <end position="425"/>
    </location>
</feature>
<protein>
    <recommendedName>
        <fullName evidence="3">Molybdate-anion transporter</fullName>
    </recommendedName>
    <alternativeName>
        <fullName evidence="10">Major facilitator superfamily domain-containing protein 5</fullName>
    </alternativeName>
    <alternativeName>
        <fullName evidence="11">Molybdate transporter 2 homolog</fullName>
    </alternativeName>
</protein>
<feature type="transmembrane region" description="Helical" evidence="12">
    <location>
        <begin position="369"/>
        <end position="386"/>
    </location>
</feature>
<keyword evidence="9 12" id="KW-0472">Membrane</keyword>
<organism evidence="13 14">
    <name type="scientific">Thelephora terrestris</name>
    <dbReference type="NCBI Taxonomy" id="56493"/>
    <lineage>
        <taxon>Eukaryota</taxon>
        <taxon>Fungi</taxon>
        <taxon>Dikarya</taxon>
        <taxon>Basidiomycota</taxon>
        <taxon>Agaricomycotina</taxon>
        <taxon>Agaricomycetes</taxon>
        <taxon>Thelephorales</taxon>
        <taxon>Thelephoraceae</taxon>
        <taxon>Thelephora</taxon>
    </lineage>
</organism>
<dbReference type="CDD" id="cd17487">
    <property type="entry name" value="MFS_MFSD5_like"/>
    <property type="match status" value="1"/>
</dbReference>
<evidence type="ECO:0000256" key="9">
    <source>
        <dbReference type="ARBA" id="ARBA00023136"/>
    </source>
</evidence>
<comment type="caution">
    <text evidence="13">The sequence shown here is derived from an EMBL/GenBank/DDBJ whole genome shotgun (WGS) entry which is preliminary data.</text>
</comment>
<feature type="transmembrane region" description="Helical" evidence="12">
    <location>
        <begin position="345"/>
        <end position="363"/>
    </location>
</feature>
<proteinExistence type="predicted"/>
<evidence type="ECO:0000256" key="4">
    <source>
        <dbReference type="ARBA" id="ARBA00022448"/>
    </source>
</evidence>